<comment type="caution">
    <text evidence="2">The sequence shown here is derived from an EMBL/GenBank/DDBJ whole genome shotgun (WGS) entry which is preliminary data.</text>
</comment>
<organism evidence="2 3">
    <name type="scientific">Acinetobacter baumannii 1499986</name>
    <dbReference type="NCBI Taxonomy" id="1310673"/>
    <lineage>
        <taxon>Bacteria</taxon>
        <taxon>Pseudomonadati</taxon>
        <taxon>Pseudomonadota</taxon>
        <taxon>Gammaproteobacteria</taxon>
        <taxon>Moraxellales</taxon>
        <taxon>Moraxellaceae</taxon>
        <taxon>Acinetobacter</taxon>
        <taxon>Acinetobacter calcoaceticus/baumannii complex</taxon>
    </lineage>
</organism>
<dbReference type="Gene3D" id="3.30.70.1430">
    <property type="entry name" value="Multidrug efflux transporter AcrB pore domain"/>
    <property type="match status" value="2"/>
</dbReference>
<feature type="transmembrane region" description="Helical" evidence="1">
    <location>
        <begin position="343"/>
        <end position="376"/>
    </location>
</feature>
<gene>
    <name evidence="2" type="ORF">J572_1301</name>
</gene>
<evidence type="ECO:0000256" key="1">
    <source>
        <dbReference type="SAM" id="Phobius"/>
    </source>
</evidence>
<dbReference type="Gene3D" id="1.20.1640.10">
    <property type="entry name" value="Multidrug efflux transporter AcrB transmembrane domain"/>
    <property type="match status" value="2"/>
</dbReference>
<dbReference type="GO" id="GO:0042910">
    <property type="term" value="F:xenobiotic transmembrane transporter activity"/>
    <property type="evidence" value="ECO:0007669"/>
    <property type="project" value="TreeGrafter"/>
</dbReference>
<name>A0A836YMB6_ACIBA</name>
<protein>
    <submittedName>
        <fullName evidence="2">MMPL family protein</fullName>
    </submittedName>
</protein>
<feature type="transmembrane region" description="Helical" evidence="1">
    <location>
        <begin position="1010"/>
        <end position="1035"/>
    </location>
</feature>
<dbReference type="EMBL" id="JMOA01000011">
    <property type="protein sequence ID" value="KCY02272.1"/>
    <property type="molecule type" value="Genomic_DNA"/>
</dbReference>
<feature type="transmembrane region" description="Helical" evidence="1">
    <location>
        <begin position="985"/>
        <end position="1004"/>
    </location>
</feature>
<dbReference type="Proteomes" id="UP000027309">
    <property type="component" value="Unassembled WGS sequence"/>
</dbReference>
<feature type="transmembrane region" description="Helical" evidence="1">
    <location>
        <begin position="886"/>
        <end position="903"/>
    </location>
</feature>
<feature type="transmembrane region" description="Helical" evidence="1">
    <location>
        <begin position="910"/>
        <end position="930"/>
    </location>
</feature>
<dbReference type="GO" id="GO:0005886">
    <property type="term" value="C:plasma membrane"/>
    <property type="evidence" value="ECO:0007669"/>
    <property type="project" value="TreeGrafter"/>
</dbReference>
<dbReference type="Pfam" id="PF00873">
    <property type="entry name" value="ACR_tran"/>
    <property type="match status" value="1"/>
</dbReference>
<keyword evidence="1" id="KW-0812">Transmembrane</keyword>
<dbReference type="PANTHER" id="PTHR32063:SF18">
    <property type="entry name" value="CATION EFFLUX SYSTEM PROTEIN"/>
    <property type="match status" value="1"/>
</dbReference>
<sequence length="1041" mass="115316">MKFNLSEWALNNKGIVLYFMLLLGIIGAISYSKLSQSEDPPFTFKVMVVQTYWPGATAKEVSTLVTDRIEKELMTTGQYDKIMAYSRPGESMVTFVAKDSLTSAQIPDVWYNVRKKVNDIRHELPSGVQGPFFNDEFGDTFGNIYVLTGKDFDYALLKEYADRLQLQLQRVKDVGKVELIGLQDQKIWIEISNTKAVQLGIPVSAIQEALQKQNSMASAGFFETGTDRIQIRVSGQLQSVEDIKKMPLLVGDKTIQLGDVADVYRGFSQPAQPRMRFMGDNGIGIAVSMRKGGDIIALGKNLETEFAQLQKTLPLGMKLQKVSDQPVAVQRSIHEFVKVLAEAVIIVLLVSFFSLGFRTGLVVAFSIPLVLAMTFAGMNLFDVGLHKISLGALILALGLLVDDAIIAVEMMAIKMEQGYSRIKAAGFAWKTTAFPMLTGTLITAAGFLPIATAQSSTGEYTRSIFQVVTIALLVSWVAAVLFVPYLGEKLLPDFTKTGHQAPWYVRLWARITKKPQPQTVAISQDHHYDPYQSSFYLRFRKMVEFCVTYRKTVIATTVGIFVLSVLMFKMVPQQFFPPSNRAEILVDLKLEEGASLTATEQAVKKVEQFLSKQKGIDNYVAYVGTGSPRFYLPLDQQLPQASFAQFVVLASSLDDRDEIRRSLETQIKQLLPQVRTRVSLLENGPPVGYPLQYRVSGEDLNLVRKEAQQVARVISENPNTTNVHLDWGEPSKIISIQIDQDRARQMGVSSLDLANFLNASITGSAIEQYREKRELIEIRLRGDKAERVEVASLASLAVPTANGTTVPLAQIAKIEYKFEDGLIWHRNRLPTITVRADIRTNLQPATVVGELAESMDKLRAELPSGYLIEVGGTVEESARGQSSVNAGMPLFLAVVMTLLMIQLKSLSRATIVFLTAPLGLIGVVLFLLLFNKPFGFVAMLGTIALSGMIMRNSLILIDQIEQDRQAGHSTWEAIIDATVRRFRPIILTALAAVLAMIPLSRSIFFGPMAVAIMGGLIVATLLTLFFLPALYAAWFKVKKTA</sequence>
<feature type="transmembrane region" description="Helical" evidence="1">
    <location>
        <begin position="433"/>
        <end position="452"/>
    </location>
</feature>
<keyword evidence="1" id="KW-0472">Membrane</keyword>
<accession>A0A836YMB6</accession>
<dbReference type="PANTHER" id="PTHR32063">
    <property type="match status" value="1"/>
</dbReference>
<dbReference type="Gene3D" id="3.30.70.1440">
    <property type="entry name" value="Multidrug efflux transporter AcrB pore domain"/>
    <property type="match status" value="1"/>
</dbReference>
<keyword evidence="1" id="KW-1133">Transmembrane helix</keyword>
<dbReference type="InterPro" id="IPR027463">
    <property type="entry name" value="AcrB_DN_DC_subdom"/>
</dbReference>
<feature type="transmembrane region" description="Helical" evidence="1">
    <location>
        <begin position="464"/>
        <end position="486"/>
    </location>
</feature>
<dbReference type="Gene3D" id="3.30.70.1320">
    <property type="entry name" value="Multidrug efflux transporter AcrB pore domain like"/>
    <property type="match status" value="1"/>
</dbReference>
<dbReference type="PRINTS" id="PR00702">
    <property type="entry name" value="ACRIFLAVINRP"/>
</dbReference>
<dbReference type="AlphaFoldDB" id="A0A836YMB6"/>
<proteinExistence type="predicted"/>
<dbReference type="SUPFAM" id="SSF82866">
    <property type="entry name" value="Multidrug efflux transporter AcrB transmembrane domain"/>
    <property type="match status" value="2"/>
</dbReference>
<dbReference type="SUPFAM" id="SSF82714">
    <property type="entry name" value="Multidrug efflux transporter AcrB TolC docking domain, DN and DC subdomains"/>
    <property type="match status" value="2"/>
</dbReference>
<feature type="transmembrane region" description="Helical" evidence="1">
    <location>
        <begin position="15"/>
        <end position="34"/>
    </location>
</feature>
<dbReference type="InterPro" id="IPR001036">
    <property type="entry name" value="Acrflvin-R"/>
</dbReference>
<dbReference type="Gene3D" id="3.30.2090.10">
    <property type="entry name" value="Multidrug efflux transporter AcrB TolC docking domain, DN and DC subdomains"/>
    <property type="match status" value="2"/>
</dbReference>
<evidence type="ECO:0000313" key="2">
    <source>
        <dbReference type="EMBL" id="KCY02272.1"/>
    </source>
</evidence>
<feature type="transmembrane region" description="Helical" evidence="1">
    <location>
        <begin position="388"/>
        <end position="412"/>
    </location>
</feature>
<feature type="transmembrane region" description="Helical" evidence="1">
    <location>
        <begin position="936"/>
        <end position="957"/>
    </location>
</feature>
<reference evidence="2 3" key="1">
    <citation type="submission" date="2014-04" db="EMBL/GenBank/DDBJ databases">
        <title>Comparative genomics and transcriptomics to identify genetic mechanisms underlying the emergence of carbapenem resistant Acinetobacter baumannii (CRAb).</title>
        <authorList>
            <person name="Harris A.D."/>
            <person name="Johnson K.J."/>
            <person name="George J."/>
            <person name="Nadendla S."/>
            <person name="Daugherty S.C."/>
            <person name="Parankush S."/>
            <person name="Sadzewicz L."/>
            <person name="Tallon L."/>
            <person name="Sengamalay N."/>
            <person name="Hazen T.H."/>
            <person name="Rasko D.A."/>
        </authorList>
    </citation>
    <scope>NUCLEOTIDE SEQUENCE [LARGE SCALE GENOMIC DNA]</scope>
    <source>
        <strain evidence="2 3">1499986</strain>
    </source>
</reference>
<dbReference type="RefSeq" id="WP_031961559.1">
    <property type="nucleotide sequence ID" value="NZ_JMOA01000011.1"/>
</dbReference>
<feature type="transmembrane region" description="Helical" evidence="1">
    <location>
        <begin position="548"/>
        <end position="568"/>
    </location>
</feature>
<dbReference type="SUPFAM" id="SSF82693">
    <property type="entry name" value="Multidrug efflux transporter AcrB pore domain, PN1, PN2, PC1 and PC2 subdomains"/>
    <property type="match status" value="3"/>
</dbReference>
<evidence type="ECO:0000313" key="3">
    <source>
        <dbReference type="Proteomes" id="UP000027309"/>
    </source>
</evidence>